<dbReference type="InterPro" id="IPR040871">
    <property type="entry name" value="HopA1"/>
</dbReference>
<dbReference type="RefSeq" id="WP_146425703.1">
    <property type="nucleotide sequence ID" value="NZ_VFIP01000010.1"/>
</dbReference>
<proteinExistence type="predicted"/>
<evidence type="ECO:0000313" key="3">
    <source>
        <dbReference type="Proteomes" id="UP000317901"/>
    </source>
</evidence>
<evidence type="ECO:0000313" key="2">
    <source>
        <dbReference type="EMBL" id="TWR96691.1"/>
    </source>
</evidence>
<sequence>MKRIISSSGYVYESQDMRKRAKHHEASREDFADANSSSVTKLDLGTAYLNITSSAKPPSLLHNPVMNSGESLGVPRQTTYSTTELRPSGSALPEKHPTTLNTPTSNNSYQSLLLLAQGAFKDISSRSAAQVLIQDIKRNYRENGKRWTPEALGYQKLLEDRVEKFAYMRYSHDKPADVSGLNENEQREFVDYIKALATSAENVNILVQGSEAVALSSQSDSVLQRAVAFRVLPKDFAQRHAARAKVGARLTININKAHFNQLAKALTQLFSDDNRGWLHQAKIMGPKNLGSRTDQAVIYLSSAGVEHAQEIDKKLSELLAEPAFLEHTPSGMYRVGKGIAYSETAEGDSSSHGQSRAKLIAAAVAQSLLTDTPIERTLPRVLQARGYNVLNPALLTQRY</sequence>
<organism evidence="2 3">
    <name type="scientific">Pseudomonas saxonica</name>
    <dbReference type="NCBI Taxonomy" id="2600598"/>
    <lineage>
        <taxon>Bacteria</taxon>
        <taxon>Pseudomonadati</taxon>
        <taxon>Pseudomonadota</taxon>
        <taxon>Gammaproteobacteria</taxon>
        <taxon>Pseudomonadales</taxon>
        <taxon>Pseudomonadaceae</taxon>
        <taxon>Pseudomonas</taxon>
    </lineage>
</organism>
<evidence type="ECO:0000256" key="1">
    <source>
        <dbReference type="SAM" id="MobiDB-lite"/>
    </source>
</evidence>
<reference evidence="2 3" key="1">
    <citation type="submission" date="2019-06" db="EMBL/GenBank/DDBJ databases">
        <title>Pseudomonas bimorpha sp. nov. isolated from bovine raw milk and skim milk concentrate.</title>
        <authorList>
            <person name="Hofmann K."/>
            <person name="Huptas C."/>
            <person name="Doll E."/>
            <person name="Scherer S."/>
            <person name="Wenning M."/>
        </authorList>
    </citation>
    <scope>NUCLEOTIDE SEQUENCE [LARGE SCALE GENOMIC DNA]</scope>
    <source>
        <strain evidence="2 3">DSM 108990</strain>
    </source>
</reference>
<dbReference type="Pfam" id="PF17914">
    <property type="entry name" value="HopA1"/>
    <property type="match status" value="1"/>
</dbReference>
<dbReference type="EMBL" id="VFIP01000010">
    <property type="protein sequence ID" value="TWR96691.1"/>
    <property type="molecule type" value="Genomic_DNA"/>
</dbReference>
<dbReference type="AlphaFoldDB" id="A0A5C5Q037"/>
<feature type="region of interest" description="Disordered" evidence="1">
    <location>
        <begin position="56"/>
        <end position="104"/>
    </location>
</feature>
<dbReference type="Proteomes" id="UP000317901">
    <property type="component" value="Unassembled WGS sequence"/>
</dbReference>
<protein>
    <submittedName>
        <fullName evidence="2">Uncharacterized protein</fullName>
    </submittedName>
</protein>
<feature type="compositionally biased region" description="Polar residues" evidence="1">
    <location>
        <begin position="65"/>
        <end position="85"/>
    </location>
</feature>
<accession>A0A5C5Q037</accession>
<name>A0A5C5Q037_9PSED</name>
<comment type="caution">
    <text evidence="2">The sequence shown here is derived from an EMBL/GenBank/DDBJ whole genome shotgun (WGS) entry which is preliminary data.</text>
</comment>
<gene>
    <name evidence="2" type="ORF">FJD37_07530</name>
</gene>